<evidence type="ECO:0000313" key="1">
    <source>
        <dbReference type="EMBL" id="MFB9443421.1"/>
    </source>
</evidence>
<keyword evidence="2" id="KW-1185">Reference proteome</keyword>
<dbReference type="Proteomes" id="UP001589608">
    <property type="component" value="Unassembled WGS sequence"/>
</dbReference>
<proteinExistence type="predicted"/>
<reference evidence="1 2" key="1">
    <citation type="submission" date="2024-09" db="EMBL/GenBank/DDBJ databases">
        <authorList>
            <person name="Sun Q."/>
            <person name="Mori K."/>
        </authorList>
    </citation>
    <scope>NUCLEOTIDE SEQUENCE [LARGE SCALE GENOMIC DNA]</scope>
    <source>
        <strain evidence="1 2">JCM 3307</strain>
    </source>
</reference>
<comment type="caution">
    <text evidence="1">The sequence shown here is derived from an EMBL/GenBank/DDBJ whole genome shotgun (WGS) entry which is preliminary data.</text>
</comment>
<dbReference type="EMBL" id="JBHMCA010000021">
    <property type="protein sequence ID" value="MFB9443421.1"/>
    <property type="molecule type" value="Genomic_DNA"/>
</dbReference>
<evidence type="ECO:0000313" key="2">
    <source>
        <dbReference type="Proteomes" id="UP001589608"/>
    </source>
</evidence>
<accession>A0ABV5M3M3</accession>
<gene>
    <name evidence="1" type="ORF">ACFFTR_10025</name>
</gene>
<dbReference type="RefSeq" id="WP_223095413.1">
    <property type="nucleotide sequence ID" value="NZ_CP061913.1"/>
</dbReference>
<name>A0ABV5M3M3_9ACTN</name>
<protein>
    <submittedName>
        <fullName evidence="1">Uncharacterized protein</fullName>
    </submittedName>
</protein>
<organism evidence="1 2">
    <name type="scientific">Dactylosporangium vinaceum</name>
    <dbReference type="NCBI Taxonomy" id="53362"/>
    <lineage>
        <taxon>Bacteria</taxon>
        <taxon>Bacillati</taxon>
        <taxon>Actinomycetota</taxon>
        <taxon>Actinomycetes</taxon>
        <taxon>Micromonosporales</taxon>
        <taxon>Micromonosporaceae</taxon>
        <taxon>Dactylosporangium</taxon>
    </lineage>
</organism>
<sequence length="138" mass="15689">MAMNVEAAVSGDRVRVTLRGPVDERDLERLGRSLWARRTRAFLGRAGLEREPRPAGWRAEEYVRRRAGIVACGQSGSVHIQVRGMRTWRVAITGRPTAREIEEAADALIRDQQAKIRALKRTIWQPPRDRPGQDRSQP</sequence>